<evidence type="ECO:0008006" key="3">
    <source>
        <dbReference type="Google" id="ProtNLM"/>
    </source>
</evidence>
<dbReference type="Proteomes" id="UP000474175">
    <property type="component" value="Unassembled WGS sequence"/>
</dbReference>
<comment type="caution">
    <text evidence="1">The sequence shown here is derived from an EMBL/GenBank/DDBJ whole genome shotgun (WGS) entry which is preliminary data.</text>
</comment>
<dbReference type="InterPro" id="IPR011659">
    <property type="entry name" value="WD40"/>
</dbReference>
<dbReference type="Pfam" id="PF07676">
    <property type="entry name" value="PD40"/>
    <property type="match status" value="2"/>
</dbReference>
<dbReference type="SUPFAM" id="SSF82171">
    <property type="entry name" value="DPP6 N-terminal domain-like"/>
    <property type="match status" value="1"/>
</dbReference>
<keyword evidence="2" id="KW-1185">Reference proteome</keyword>
<reference evidence="1 2" key="1">
    <citation type="submission" date="2020-02" db="EMBL/GenBank/DDBJ databases">
        <title>Draft genome sequence of two Spirosoma agri KCTC 52727 and Spirosoma terrae KCTC 52035.</title>
        <authorList>
            <person name="Rojas J."/>
            <person name="Ambika Manirajan B."/>
            <person name="Suarez C."/>
            <person name="Ratering S."/>
            <person name="Schnell S."/>
        </authorList>
    </citation>
    <scope>NUCLEOTIDE SEQUENCE [LARGE SCALE GENOMIC DNA]</scope>
    <source>
        <strain evidence="1 2">KCTC 52035</strain>
    </source>
</reference>
<dbReference type="Gene3D" id="2.120.10.30">
    <property type="entry name" value="TolB, C-terminal domain"/>
    <property type="match status" value="1"/>
</dbReference>
<organism evidence="1 2">
    <name type="scientific">Spirosoma terrae</name>
    <dbReference type="NCBI Taxonomy" id="1968276"/>
    <lineage>
        <taxon>Bacteria</taxon>
        <taxon>Pseudomonadati</taxon>
        <taxon>Bacteroidota</taxon>
        <taxon>Cytophagia</taxon>
        <taxon>Cytophagales</taxon>
        <taxon>Cytophagaceae</taxon>
        <taxon>Spirosoma</taxon>
    </lineage>
</organism>
<dbReference type="AlphaFoldDB" id="A0A6L9L9J2"/>
<sequence length="352" mass="38683">MKLTVLLSIGVAICLVACERNNSLSGYRFDRGTFPEIVTNLGDVNSVEDDYNSTVPAFGDVMPLVFSSKRGGRSDFNFVRESINYSFDRSSGKFSVDNKPYGGLDILQEQAPIGLAVNAANSSANELGPYMLSYDRDLIKDGYNRHYAEYFMLFASDRTGNLDIYLTHNFQQNPTGTSGSSSTNKPFVEPIRVPFLNSSADDAYPTFDKDFRTIYFTSNRAGSFDVYKASLPVLKPTELHTGLSVLTDVPIERVAGLSSGADDKCPFILNDMLVFTSNRAGGFGGYDLYYSKWNGDGWSEPVNFGPSINTASDEYRPILTGTDSYTNQLMIFSSNRPGGKGGFDLYMVGVAK</sequence>
<dbReference type="RefSeq" id="WP_163946242.1">
    <property type="nucleotide sequence ID" value="NZ_JAAFZH010000003.1"/>
</dbReference>
<protein>
    <recommendedName>
        <fullName evidence="3">WD40 repeat protein</fullName>
    </recommendedName>
</protein>
<gene>
    <name evidence="1" type="ORF">GK108_09195</name>
</gene>
<name>A0A6L9L9J2_9BACT</name>
<evidence type="ECO:0000313" key="1">
    <source>
        <dbReference type="EMBL" id="NDU95048.1"/>
    </source>
</evidence>
<proteinExistence type="predicted"/>
<dbReference type="InterPro" id="IPR011042">
    <property type="entry name" value="6-blade_b-propeller_TolB-like"/>
</dbReference>
<accession>A0A6L9L9J2</accession>
<evidence type="ECO:0000313" key="2">
    <source>
        <dbReference type="Proteomes" id="UP000474175"/>
    </source>
</evidence>
<dbReference type="EMBL" id="JAAFZH010000003">
    <property type="protein sequence ID" value="NDU95048.1"/>
    <property type="molecule type" value="Genomic_DNA"/>
</dbReference>